<dbReference type="CDD" id="cd00798">
    <property type="entry name" value="INT_XerDC_C"/>
    <property type="match status" value="1"/>
</dbReference>
<evidence type="ECO:0000313" key="12">
    <source>
        <dbReference type="EMBL" id="WFP17786.1"/>
    </source>
</evidence>
<evidence type="ECO:0000256" key="5">
    <source>
        <dbReference type="ARBA" id="ARBA00022908"/>
    </source>
</evidence>
<keyword evidence="4 9" id="KW-0159">Chromosome partition</keyword>
<dbReference type="InterPro" id="IPR013762">
    <property type="entry name" value="Integrase-like_cat_sf"/>
</dbReference>
<protein>
    <recommendedName>
        <fullName evidence="9">Tyrosine recombinase XerC</fullName>
    </recommendedName>
</protein>
<dbReference type="PANTHER" id="PTHR30349">
    <property type="entry name" value="PHAGE INTEGRASE-RELATED"/>
    <property type="match status" value="1"/>
</dbReference>
<evidence type="ECO:0000256" key="8">
    <source>
        <dbReference type="ARBA" id="ARBA00023306"/>
    </source>
</evidence>
<reference evidence="12 13" key="1">
    <citation type="submission" date="2023-04" db="EMBL/GenBank/DDBJ databases">
        <title>Funneling lignin-derived compounds into biodiesel using alkali-halophilic Citricoccus sp. P2.</title>
        <authorList>
            <person name="Luo C.-B."/>
        </authorList>
    </citation>
    <scope>NUCLEOTIDE SEQUENCE [LARGE SCALE GENOMIC DNA]</scope>
    <source>
        <strain evidence="12 13">P2</strain>
    </source>
</reference>
<dbReference type="InterPro" id="IPR004107">
    <property type="entry name" value="Integrase_SAM-like_N"/>
</dbReference>
<dbReference type="PROSITE" id="PS51898">
    <property type="entry name" value="TYR_RECOMBINASE"/>
    <property type="match status" value="1"/>
</dbReference>
<accession>A0ABY8HA35</accession>
<comment type="subunit">
    <text evidence="9">Forms a cyclic heterotetrameric complex composed of two molecules of XerC and two molecules of XerD.</text>
</comment>
<evidence type="ECO:0000256" key="9">
    <source>
        <dbReference type="HAMAP-Rule" id="MF_01808"/>
    </source>
</evidence>
<feature type="domain" description="Tyr recombinase" evidence="10">
    <location>
        <begin position="128"/>
        <end position="330"/>
    </location>
</feature>
<evidence type="ECO:0000313" key="13">
    <source>
        <dbReference type="Proteomes" id="UP001219037"/>
    </source>
</evidence>
<keyword evidence="2 9" id="KW-0963">Cytoplasm</keyword>
<keyword evidence="13" id="KW-1185">Reference proteome</keyword>
<dbReference type="PROSITE" id="PS51900">
    <property type="entry name" value="CB"/>
    <property type="match status" value="1"/>
</dbReference>
<dbReference type="RefSeq" id="WP_278159511.1">
    <property type="nucleotide sequence ID" value="NZ_CP121252.1"/>
</dbReference>
<dbReference type="Gene3D" id="1.10.150.130">
    <property type="match status" value="1"/>
</dbReference>
<feature type="active site" evidence="9">
    <location>
        <position position="209"/>
    </location>
</feature>
<dbReference type="SUPFAM" id="SSF56349">
    <property type="entry name" value="DNA breaking-rejoining enzymes"/>
    <property type="match status" value="1"/>
</dbReference>
<feature type="domain" description="Core-binding (CB)" evidence="11">
    <location>
        <begin position="13"/>
        <end position="107"/>
    </location>
</feature>
<keyword evidence="5 9" id="KW-0229">DNA integration</keyword>
<dbReference type="InterPro" id="IPR023009">
    <property type="entry name" value="Tyrosine_recombinase_XerC/XerD"/>
</dbReference>
<keyword evidence="8 9" id="KW-0131">Cell cycle</keyword>
<evidence type="ECO:0000256" key="7">
    <source>
        <dbReference type="ARBA" id="ARBA00023172"/>
    </source>
</evidence>
<dbReference type="Proteomes" id="UP001219037">
    <property type="component" value="Chromosome"/>
</dbReference>
<dbReference type="HAMAP" id="MF_01808">
    <property type="entry name" value="Recomb_XerC_XerD"/>
    <property type="match status" value="1"/>
</dbReference>
<feature type="active site" evidence="9">
    <location>
        <position position="308"/>
    </location>
</feature>
<dbReference type="Gene3D" id="1.10.443.10">
    <property type="entry name" value="Intergrase catalytic core"/>
    <property type="match status" value="1"/>
</dbReference>
<evidence type="ECO:0000256" key="2">
    <source>
        <dbReference type="ARBA" id="ARBA00022490"/>
    </source>
</evidence>
<feature type="active site" evidence="9">
    <location>
        <position position="185"/>
    </location>
</feature>
<dbReference type="InterPro" id="IPR010998">
    <property type="entry name" value="Integrase_recombinase_N"/>
</dbReference>
<organism evidence="12 13">
    <name type="scientific">Citricoccus muralis</name>
    <dbReference type="NCBI Taxonomy" id="169134"/>
    <lineage>
        <taxon>Bacteria</taxon>
        <taxon>Bacillati</taxon>
        <taxon>Actinomycetota</taxon>
        <taxon>Actinomycetes</taxon>
        <taxon>Micrococcales</taxon>
        <taxon>Micrococcaceae</taxon>
        <taxon>Citricoccus</taxon>
    </lineage>
</organism>
<comment type="subcellular location">
    <subcellularLocation>
        <location evidence="1 9">Cytoplasm</location>
    </subcellularLocation>
</comment>
<name>A0ABY8HA35_9MICC</name>
<dbReference type="InterPro" id="IPR011010">
    <property type="entry name" value="DNA_brk_join_enz"/>
</dbReference>
<dbReference type="EMBL" id="CP121252">
    <property type="protein sequence ID" value="WFP17786.1"/>
    <property type="molecule type" value="Genomic_DNA"/>
</dbReference>
<evidence type="ECO:0000256" key="6">
    <source>
        <dbReference type="ARBA" id="ARBA00023125"/>
    </source>
</evidence>
<comment type="similarity">
    <text evidence="9">Belongs to the 'phage' integrase family. XerC subfamily.</text>
</comment>
<gene>
    <name evidence="9" type="primary">xerC</name>
    <name evidence="12" type="ORF">P8192_06740</name>
</gene>
<evidence type="ECO:0000256" key="3">
    <source>
        <dbReference type="ARBA" id="ARBA00022618"/>
    </source>
</evidence>
<feature type="active site" description="O-(3'-phospho-DNA)-tyrosine intermediate" evidence="9">
    <location>
        <position position="317"/>
    </location>
</feature>
<evidence type="ECO:0000259" key="10">
    <source>
        <dbReference type="PROSITE" id="PS51898"/>
    </source>
</evidence>
<keyword evidence="6 9" id="KW-0238">DNA-binding</keyword>
<dbReference type="PANTHER" id="PTHR30349:SF77">
    <property type="entry name" value="TYROSINE RECOMBINASE XERC"/>
    <property type="match status" value="1"/>
</dbReference>
<dbReference type="Pfam" id="PF02899">
    <property type="entry name" value="Phage_int_SAM_1"/>
    <property type="match status" value="1"/>
</dbReference>
<evidence type="ECO:0000256" key="1">
    <source>
        <dbReference type="ARBA" id="ARBA00004496"/>
    </source>
</evidence>
<comment type="function">
    <text evidence="9">Site-specific tyrosine recombinase, which acts by catalyzing the cutting and rejoining of the recombining DNA molecules. The XerC-XerD complex is essential to convert dimers of the bacterial chromosome into monomers to permit their segregation at cell division. It also contributes to the segregational stability of plasmids.</text>
</comment>
<keyword evidence="7 9" id="KW-0233">DNA recombination</keyword>
<dbReference type="InterPro" id="IPR044068">
    <property type="entry name" value="CB"/>
</dbReference>
<keyword evidence="3 9" id="KW-0132">Cell division</keyword>
<proteinExistence type="inferred from homology"/>
<evidence type="ECO:0000256" key="4">
    <source>
        <dbReference type="ARBA" id="ARBA00022829"/>
    </source>
</evidence>
<sequence length="336" mass="37077">MTQPDQSGPLLALRDEEWIEDFVAYLRHEQHRSEQTVRAYRSDVRGLLLDIATPDLATKNEAPEPQLGSLTLQDLRAWLAELNRRGVSRATVARKTASVRGFLRWARREGLIDTDPSAKLMTPRKESRLPPTLTTAQTTRILDATAARATSVPQEGQDEGEDQIRAALALRDLAMLELLYASGIRVGELVGMNLSSVDSVDGKVTVIGKGDKERVVPINRPAVNAVTSWTERGRPLLVRAEHTPPDALFLGKRGGRIGVRQVRDVVNDVLAELGDTSARGPHVFRHTAATHLLDGGADLRSVQEILGHSSLQTTQLYTHVSIERLRRGYTQAHPRA</sequence>
<dbReference type="Pfam" id="PF00589">
    <property type="entry name" value="Phage_integrase"/>
    <property type="match status" value="1"/>
</dbReference>
<dbReference type="InterPro" id="IPR002104">
    <property type="entry name" value="Integrase_catalytic"/>
</dbReference>
<feature type="active site" evidence="9">
    <location>
        <position position="285"/>
    </location>
</feature>
<dbReference type="InterPro" id="IPR050090">
    <property type="entry name" value="Tyrosine_recombinase_XerCD"/>
</dbReference>
<feature type="active site" evidence="9">
    <location>
        <position position="282"/>
    </location>
</feature>
<evidence type="ECO:0000259" key="11">
    <source>
        <dbReference type="PROSITE" id="PS51900"/>
    </source>
</evidence>